<dbReference type="OrthoDB" id="3848264at2"/>
<organism evidence="2 3">
    <name type="scientific">Streptomyces hainanensis</name>
    <dbReference type="NCBI Taxonomy" id="402648"/>
    <lineage>
        <taxon>Bacteria</taxon>
        <taxon>Bacillati</taxon>
        <taxon>Actinomycetota</taxon>
        <taxon>Actinomycetes</taxon>
        <taxon>Kitasatosporales</taxon>
        <taxon>Streptomycetaceae</taxon>
        <taxon>Streptomyces</taxon>
    </lineage>
</organism>
<accession>A0A4R4TI94</accession>
<evidence type="ECO:0000313" key="2">
    <source>
        <dbReference type="EMBL" id="TDC74723.1"/>
    </source>
</evidence>
<keyword evidence="3" id="KW-1185">Reference proteome</keyword>
<proteinExistence type="predicted"/>
<dbReference type="RefSeq" id="WP_132818499.1">
    <property type="nucleotide sequence ID" value="NZ_SMKI01000135.1"/>
</dbReference>
<protein>
    <submittedName>
        <fullName evidence="2">Uncharacterized protein</fullName>
    </submittedName>
</protein>
<comment type="caution">
    <text evidence="2">The sequence shown here is derived from an EMBL/GenBank/DDBJ whole genome shotgun (WGS) entry which is preliminary data.</text>
</comment>
<dbReference type="EMBL" id="SMKI01000135">
    <property type="protein sequence ID" value="TDC74723.1"/>
    <property type="molecule type" value="Genomic_DNA"/>
</dbReference>
<gene>
    <name evidence="2" type="ORF">E1283_14825</name>
</gene>
<feature type="region of interest" description="Disordered" evidence="1">
    <location>
        <begin position="96"/>
        <end position="137"/>
    </location>
</feature>
<dbReference type="Proteomes" id="UP000295345">
    <property type="component" value="Unassembled WGS sequence"/>
</dbReference>
<dbReference type="AlphaFoldDB" id="A0A4R4TI94"/>
<reference evidence="2 3" key="1">
    <citation type="submission" date="2019-03" db="EMBL/GenBank/DDBJ databases">
        <title>Draft genome sequences of novel Actinobacteria.</title>
        <authorList>
            <person name="Sahin N."/>
            <person name="Ay H."/>
            <person name="Saygin H."/>
        </authorList>
    </citation>
    <scope>NUCLEOTIDE SEQUENCE [LARGE SCALE GENOMIC DNA]</scope>
    <source>
        <strain evidence="2 3">DSM 41900</strain>
    </source>
</reference>
<evidence type="ECO:0000313" key="3">
    <source>
        <dbReference type="Proteomes" id="UP000295345"/>
    </source>
</evidence>
<evidence type="ECO:0000256" key="1">
    <source>
        <dbReference type="SAM" id="MobiDB-lite"/>
    </source>
</evidence>
<sequence length="522" mass="55201">MVNPADERPVMPPVRLPSEAELARAALAAPLLSRAARLAHWSAPEVRVGAGGELPADRLKHAVTELGLDADEDGEALAAEAWNFAVDSGLVAVLEDDETDGDTDDGSDAYPEGEEAGDGESVAGTASPGPELAQLTDGRPADVLEIWSEGLDAVLAEVATPTFEELLGELPEQPGEGEVFDPATVDLDALGWDPEEEADFLDSALGSLYLFALTDDSGQAASMVPLPMVAAASVIPEDMDELSEAVMDELSAAVLKLDEQFRALVDTGILEYEPVDESVLAEVGADDEEAPPPAADAGEDDLARYGQARLTPLGLHAVRRRMIEAGLAAPLLGELADQGADALLAALPHRPETAAHDEAALWLAAREPLAATRELLVAARGDDPAAPGRRLGCQLVLAMMDGRAEPALREVLDDPELGGLARVWLAEHGVVDVPPPGEDMVFWLTIDTLAAQLGGAEIEENVPELRDLVTDLADQHSGFFDRAWRTDHPATADVLEAVGRLHPDKQLAKQARKAAFKSRSRD</sequence>
<name>A0A4R4TI94_9ACTN</name>
<feature type="compositionally biased region" description="Acidic residues" evidence="1">
    <location>
        <begin position="96"/>
        <end position="118"/>
    </location>
</feature>